<protein>
    <submittedName>
        <fullName evidence="1">DUF2971 domain-containing protein</fullName>
    </submittedName>
</protein>
<gene>
    <name evidence="1" type="ORF">F8334_22070</name>
</gene>
<proteinExistence type="predicted"/>
<sequence>CYQEIRKIINDKKIILKKIERSNYGFKLYVGTDRY</sequence>
<name>A0A624X7B6_SALER</name>
<reference evidence="1" key="1">
    <citation type="submission" date="2019-10" db="EMBL/GenBank/DDBJ databases">
        <authorList>
            <consortium name="PulseNet: The National Subtyping Network for Foodborne Disease Surveillance"/>
            <person name="Tarr C.L."/>
            <person name="Trees E."/>
            <person name="Katz L.S."/>
            <person name="Carleton-Romer H.A."/>
            <person name="Stroika S."/>
            <person name="Kucerova Z."/>
            <person name="Roache K.F."/>
            <person name="Sabol A.L."/>
            <person name="Besser J."/>
            <person name="Gerner-Smidt P."/>
        </authorList>
    </citation>
    <scope>NUCLEOTIDE SEQUENCE</scope>
    <source>
        <strain evidence="1">PNUSAS104150</strain>
    </source>
</reference>
<feature type="non-terminal residue" evidence="1">
    <location>
        <position position="1"/>
    </location>
</feature>
<dbReference type="AlphaFoldDB" id="A0A624X7B6"/>
<organism evidence="1">
    <name type="scientific">Salmonella enterica</name>
    <name type="common">Salmonella choleraesuis</name>
    <dbReference type="NCBI Taxonomy" id="28901"/>
    <lineage>
        <taxon>Bacteria</taxon>
        <taxon>Pseudomonadati</taxon>
        <taxon>Pseudomonadota</taxon>
        <taxon>Gammaproteobacteria</taxon>
        <taxon>Enterobacterales</taxon>
        <taxon>Enterobacteriaceae</taxon>
        <taxon>Salmonella</taxon>
    </lineage>
</organism>
<dbReference type="EMBL" id="AALHQD010000201">
    <property type="protein sequence ID" value="ECZ7340099.1"/>
    <property type="molecule type" value="Genomic_DNA"/>
</dbReference>
<accession>A0A624X7B6</accession>
<comment type="caution">
    <text evidence="1">The sequence shown here is derived from an EMBL/GenBank/DDBJ whole genome shotgun (WGS) entry which is preliminary data.</text>
</comment>
<evidence type="ECO:0000313" key="1">
    <source>
        <dbReference type="EMBL" id="ECZ7340099.1"/>
    </source>
</evidence>